<protein>
    <recommendedName>
        <fullName evidence="4 11">Trigger factor</fullName>
        <shortName evidence="11">TF</shortName>
        <ecNumber evidence="3 11">5.2.1.8</ecNumber>
    </recommendedName>
    <alternativeName>
        <fullName evidence="10 11">PPIase</fullName>
    </alternativeName>
</protein>
<dbReference type="InterPro" id="IPR036611">
    <property type="entry name" value="Trigger_fac_ribosome-bd_sf"/>
</dbReference>
<dbReference type="InterPro" id="IPR005215">
    <property type="entry name" value="Trig_fac"/>
</dbReference>
<keyword evidence="9 11" id="KW-0131">Cell cycle</keyword>
<evidence type="ECO:0000256" key="7">
    <source>
        <dbReference type="ARBA" id="ARBA00023186"/>
    </source>
</evidence>
<dbReference type="Pfam" id="PF05698">
    <property type="entry name" value="Trigger_C"/>
    <property type="match status" value="1"/>
</dbReference>
<proteinExistence type="inferred from homology"/>
<dbReference type="Gene3D" id="3.10.50.40">
    <property type="match status" value="1"/>
</dbReference>
<comment type="similarity">
    <text evidence="2 11">Belongs to the FKBP-type PPIase family. Tig subfamily.</text>
</comment>
<dbReference type="Pfam" id="PF05697">
    <property type="entry name" value="Trigger_N"/>
    <property type="match status" value="1"/>
</dbReference>
<evidence type="ECO:0000256" key="1">
    <source>
        <dbReference type="ARBA" id="ARBA00000971"/>
    </source>
</evidence>
<comment type="function">
    <text evidence="11">Involved in protein export. Acts as a chaperone by maintaining the newly synthesized protein in an open conformation. Functions as a peptidyl-prolyl cis-trans isomerase.</text>
</comment>
<dbReference type="InterPro" id="IPR008881">
    <property type="entry name" value="Trigger_fac_ribosome-bd_bac"/>
</dbReference>
<evidence type="ECO:0000256" key="2">
    <source>
        <dbReference type="ARBA" id="ARBA00005464"/>
    </source>
</evidence>
<comment type="catalytic activity">
    <reaction evidence="1 11">
        <text>[protein]-peptidylproline (omega=180) = [protein]-peptidylproline (omega=0)</text>
        <dbReference type="Rhea" id="RHEA:16237"/>
        <dbReference type="Rhea" id="RHEA-COMP:10747"/>
        <dbReference type="Rhea" id="RHEA-COMP:10748"/>
        <dbReference type="ChEBI" id="CHEBI:83833"/>
        <dbReference type="ChEBI" id="CHEBI:83834"/>
        <dbReference type="EC" id="5.2.1.8"/>
    </reaction>
</comment>
<evidence type="ECO:0000256" key="4">
    <source>
        <dbReference type="ARBA" id="ARBA00016902"/>
    </source>
</evidence>
<keyword evidence="7 11" id="KW-0143">Chaperone</keyword>
<dbReference type="PIRSF" id="PIRSF003095">
    <property type="entry name" value="Trigger_factor"/>
    <property type="match status" value="1"/>
</dbReference>
<keyword evidence="5 11" id="KW-0132">Cell division</keyword>
<evidence type="ECO:0000256" key="6">
    <source>
        <dbReference type="ARBA" id="ARBA00023110"/>
    </source>
</evidence>
<dbReference type="InterPro" id="IPR027304">
    <property type="entry name" value="Trigger_fact/SurA_dom_sf"/>
</dbReference>
<dbReference type="Proteomes" id="UP000271533">
    <property type="component" value="Chromosome"/>
</dbReference>
<dbReference type="EMBL" id="CP032759">
    <property type="protein sequence ID" value="AYN24612.1"/>
    <property type="molecule type" value="Genomic_DNA"/>
</dbReference>
<dbReference type="GO" id="GO:0051301">
    <property type="term" value="P:cell division"/>
    <property type="evidence" value="ECO:0007669"/>
    <property type="project" value="UniProtKB-KW"/>
</dbReference>
<evidence type="ECO:0000313" key="14">
    <source>
        <dbReference type="EMBL" id="AYN24612.1"/>
    </source>
</evidence>
<comment type="subcellular location">
    <subcellularLocation>
        <location evidence="11">Cytoplasm</location>
    </subcellularLocation>
    <text evidence="11">About half TF is bound to the ribosome near the polypeptide exit tunnel while the other half is free in the cytoplasm.</text>
</comment>
<feature type="domain" description="Trigger factor C-terminal" evidence="13">
    <location>
        <begin position="268"/>
        <end position="413"/>
    </location>
</feature>
<dbReference type="InterPro" id="IPR046357">
    <property type="entry name" value="PPIase_dom_sf"/>
</dbReference>
<evidence type="ECO:0000256" key="9">
    <source>
        <dbReference type="ARBA" id="ARBA00023306"/>
    </source>
</evidence>
<dbReference type="GO" id="GO:0006457">
    <property type="term" value="P:protein folding"/>
    <property type="evidence" value="ECO:0007669"/>
    <property type="project" value="UniProtKB-UniRule"/>
</dbReference>
<evidence type="ECO:0000256" key="5">
    <source>
        <dbReference type="ARBA" id="ARBA00022618"/>
    </source>
</evidence>
<evidence type="ECO:0000313" key="15">
    <source>
        <dbReference type="Proteomes" id="UP000271533"/>
    </source>
</evidence>
<dbReference type="SUPFAM" id="SSF102735">
    <property type="entry name" value="Trigger factor ribosome-binding domain"/>
    <property type="match status" value="1"/>
</dbReference>
<organism evidence="14 15">
    <name type="scientific">Buchnera aphidicola subsp. Rhopalosiphum maidis</name>
    <dbReference type="NCBI Taxonomy" id="118109"/>
    <lineage>
        <taxon>Bacteria</taxon>
        <taxon>Pseudomonadati</taxon>
        <taxon>Pseudomonadota</taxon>
        <taxon>Gammaproteobacteria</taxon>
        <taxon>Enterobacterales</taxon>
        <taxon>Erwiniaceae</taxon>
        <taxon>Buchnera</taxon>
    </lineage>
</organism>
<dbReference type="NCBIfam" id="TIGR00115">
    <property type="entry name" value="tig"/>
    <property type="match status" value="1"/>
</dbReference>
<dbReference type="HAMAP" id="MF_00303">
    <property type="entry name" value="Trigger_factor_Tig"/>
    <property type="match status" value="1"/>
</dbReference>
<comment type="domain">
    <text evidence="11">Consists of 3 domains; the N-terminus binds the ribosome, the middle domain has PPIase activity, while the C-terminus has intrinsic chaperone activity on its own.</text>
</comment>
<dbReference type="SUPFAM" id="SSF109998">
    <property type="entry name" value="Triger factor/SurA peptide-binding domain-like"/>
    <property type="match status" value="1"/>
</dbReference>
<reference evidence="14 15" key="1">
    <citation type="submission" date="2018-10" db="EMBL/GenBank/DDBJ databases">
        <title>Genome sequence of the corn leaf aphid (Rhopalosiphum maidis Fitch).</title>
        <authorList>
            <person name="Chen W."/>
            <person name="Shakir S."/>
            <person name="Bigham M."/>
            <person name="Fei Z."/>
            <person name="Jander G."/>
        </authorList>
    </citation>
    <scope>NUCLEOTIDE SEQUENCE [LARGE SCALE GENOMIC DNA]</scope>
    <source>
        <strain evidence="14 15">BTI</strain>
    </source>
</reference>
<keyword evidence="6 11" id="KW-0697">Rotamase</keyword>
<dbReference type="GO" id="GO:0005737">
    <property type="term" value="C:cytoplasm"/>
    <property type="evidence" value="ECO:0007669"/>
    <property type="project" value="UniProtKB-SubCell"/>
</dbReference>
<dbReference type="RefSeq" id="WP_158361116.1">
    <property type="nucleotide sequence ID" value="NZ_CP032759.1"/>
</dbReference>
<keyword evidence="11" id="KW-0963">Cytoplasm</keyword>
<dbReference type="GO" id="GO:0003755">
    <property type="term" value="F:peptidyl-prolyl cis-trans isomerase activity"/>
    <property type="evidence" value="ECO:0007669"/>
    <property type="project" value="UniProtKB-UniRule"/>
</dbReference>
<dbReference type="InterPro" id="IPR008880">
    <property type="entry name" value="Trigger_fac_C"/>
</dbReference>
<dbReference type="Gene3D" id="3.30.70.1050">
    <property type="entry name" value="Trigger factor ribosome-binding domain"/>
    <property type="match status" value="1"/>
</dbReference>
<evidence type="ECO:0000256" key="3">
    <source>
        <dbReference type="ARBA" id="ARBA00013194"/>
    </source>
</evidence>
<dbReference type="EC" id="5.2.1.8" evidence="3 11"/>
<dbReference type="GO" id="GO:0015031">
    <property type="term" value="P:protein transport"/>
    <property type="evidence" value="ECO:0007669"/>
    <property type="project" value="UniProtKB-UniRule"/>
</dbReference>
<name>A0A3G2I5B5_BUCRM</name>
<evidence type="ECO:0000259" key="12">
    <source>
        <dbReference type="Pfam" id="PF05697"/>
    </source>
</evidence>
<accession>A0A3G2I5B5</accession>
<evidence type="ECO:0000256" key="8">
    <source>
        <dbReference type="ARBA" id="ARBA00023235"/>
    </source>
</evidence>
<evidence type="ECO:0000256" key="11">
    <source>
        <dbReference type="HAMAP-Rule" id="MF_00303"/>
    </source>
</evidence>
<feature type="domain" description="Trigger factor ribosome-binding bacterial" evidence="12">
    <location>
        <begin position="1"/>
        <end position="144"/>
    </location>
</feature>
<dbReference type="Gene3D" id="1.10.3120.10">
    <property type="entry name" value="Trigger factor, C-terminal domain"/>
    <property type="match status" value="1"/>
</dbReference>
<dbReference type="AlphaFoldDB" id="A0A3G2I5B5"/>
<gene>
    <name evidence="11 14" type="primary">tig</name>
    <name evidence="14" type="ORF">D8S97_01365</name>
</gene>
<evidence type="ECO:0000259" key="13">
    <source>
        <dbReference type="Pfam" id="PF05698"/>
    </source>
</evidence>
<dbReference type="OrthoDB" id="9767721at2"/>
<evidence type="ECO:0000256" key="10">
    <source>
        <dbReference type="ARBA" id="ARBA00029986"/>
    </source>
</evidence>
<dbReference type="InterPro" id="IPR037041">
    <property type="entry name" value="Trigger_fac_C_sf"/>
</dbReference>
<keyword evidence="8 11" id="KW-0413">Isomerase</keyword>
<sequence>MKFFMEKNKNNSHCVTINIPKKIVNNDLIREFIQINKTTKINGFRKGKTPIKIIQEKYGNKVYYDVFNKLMQKFFYEFIKKEKIKIIGFPKYFMHENEDEKEYFKYSVNYEIYPEFEIKNITFITAEKIIVNITDEDIKKNIEKQKYKEETWNKVNRAVKVNDLVTINYCIYEKNKKIEKFNVEKLKFIVSQNNFIHEVNNKIINHFINDIIFFKINFCKFHPEKELCSKDITFKIKILNIEERQENIESENDIKKIKKSKITELQYQTIKNNLIEQIKRLTQNHLQNQIIKKLIIENPINIPPILLKEEIAFLHNKFINEYKEKKDNILERKYHTNLESKAKKRLHIKLIIEKIIKDNQISVNEKKVELLIKKISSNYKKPLEIINIYKNNETLRQTIKDIEVEMQVMQFLIKKVKIIKKKWTLDEIMNYNWKRNEELFI</sequence>
<dbReference type="SUPFAM" id="SSF54534">
    <property type="entry name" value="FKBP-like"/>
    <property type="match status" value="1"/>
</dbReference>